<proteinExistence type="predicted"/>
<evidence type="ECO:0000313" key="3">
    <source>
        <dbReference type="Proteomes" id="UP000324022"/>
    </source>
</evidence>
<accession>A0A5C3EH76</accession>
<dbReference type="EMBL" id="OOIN01000025">
    <property type="protein sequence ID" value="SPO28966.1"/>
    <property type="molecule type" value="Genomic_DNA"/>
</dbReference>
<evidence type="ECO:0000313" key="2">
    <source>
        <dbReference type="EMBL" id="SPO28966.1"/>
    </source>
</evidence>
<dbReference type="Proteomes" id="UP000324022">
    <property type="component" value="Unassembled WGS sequence"/>
</dbReference>
<feature type="signal peptide" evidence="1">
    <location>
        <begin position="1"/>
        <end position="23"/>
    </location>
</feature>
<organism evidence="2 3">
    <name type="scientific">Ustilago trichophora</name>
    <dbReference type="NCBI Taxonomy" id="86804"/>
    <lineage>
        <taxon>Eukaryota</taxon>
        <taxon>Fungi</taxon>
        <taxon>Dikarya</taxon>
        <taxon>Basidiomycota</taxon>
        <taxon>Ustilaginomycotina</taxon>
        <taxon>Ustilaginomycetes</taxon>
        <taxon>Ustilaginales</taxon>
        <taxon>Ustilaginaceae</taxon>
        <taxon>Ustilago</taxon>
    </lineage>
</organism>
<sequence length="125" mass="13116">MKLTHSGPFLAFILTSIIRAASAMTYNDVCGSGKRPIGGSYVCIVSRVGPATEVSKSGSVDRYDFGNDKTRFGVVFSGAIGGSYAFSTRNGVVSMTDFGEGDVEIDPGNGQKIQHYNGDPPIVIG</sequence>
<protein>
    <submittedName>
        <fullName evidence="2">Uncharacterized protein</fullName>
    </submittedName>
</protein>
<gene>
    <name evidence="2" type="ORF">UTRI_10234</name>
</gene>
<keyword evidence="1" id="KW-0732">Signal</keyword>
<name>A0A5C3EH76_9BASI</name>
<feature type="chain" id="PRO_5022751866" evidence="1">
    <location>
        <begin position="24"/>
        <end position="125"/>
    </location>
</feature>
<evidence type="ECO:0000256" key="1">
    <source>
        <dbReference type="SAM" id="SignalP"/>
    </source>
</evidence>
<dbReference type="AlphaFoldDB" id="A0A5C3EH76"/>
<keyword evidence="3" id="KW-1185">Reference proteome</keyword>
<reference evidence="2 3" key="1">
    <citation type="submission" date="2018-03" db="EMBL/GenBank/DDBJ databases">
        <authorList>
            <person name="Guldener U."/>
        </authorList>
    </citation>
    <scope>NUCLEOTIDE SEQUENCE [LARGE SCALE GENOMIC DNA]</scope>
    <source>
        <strain evidence="2 3">NBRC100155</strain>
    </source>
</reference>